<proteinExistence type="predicted"/>
<protein>
    <recommendedName>
        <fullName evidence="2">Outer membrane protein beta-barrel domain-containing protein</fullName>
    </recommendedName>
</protein>
<accession>A0ABP9FRC2</accession>
<dbReference type="Pfam" id="PF13568">
    <property type="entry name" value="OMP_b-brl_2"/>
    <property type="match status" value="1"/>
</dbReference>
<dbReference type="EMBL" id="BAABJI010000001">
    <property type="protein sequence ID" value="GAA4902853.1"/>
    <property type="molecule type" value="Genomic_DNA"/>
</dbReference>
<dbReference type="InterPro" id="IPR025665">
    <property type="entry name" value="Beta-barrel_OMP_2"/>
</dbReference>
<sequence>MKKILFIAICLLVAGDVSAQYYRRKPVRRPPPGYYHNNNQRRHNDFYQVTAGFKGGINIANTVDSYNSDWTTNTIAGANLGLTLDVPIAYPLSFAPEVLWSQKGFSAQTIDGDFKQRNNFIDVPLLAKLKLTPGLNFVIGPQLSFLVSSKNIYRNDFATVVEERYDYEGNKTLVGGVVGLSIDLNRTVDLHARYTIDLQDSNTERYSNIPDYRNQVWQIGLGFKFR</sequence>
<comment type="caution">
    <text evidence="3">The sequence shown here is derived from an EMBL/GenBank/DDBJ whole genome shotgun (WGS) entry which is preliminary data.</text>
</comment>
<organism evidence="3 4">
    <name type="scientific">Mucilaginibacter defluvii</name>
    <dbReference type="NCBI Taxonomy" id="1196019"/>
    <lineage>
        <taxon>Bacteria</taxon>
        <taxon>Pseudomonadati</taxon>
        <taxon>Bacteroidota</taxon>
        <taxon>Sphingobacteriia</taxon>
        <taxon>Sphingobacteriales</taxon>
        <taxon>Sphingobacteriaceae</taxon>
        <taxon>Mucilaginibacter</taxon>
    </lineage>
</organism>
<evidence type="ECO:0000256" key="1">
    <source>
        <dbReference type="SAM" id="SignalP"/>
    </source>
</evidence>
<dbReference type="Proteomes" id="UP001501436">
    <property type="component" value="Unassembled WGS sequence"/>
</dbReference>
<evidence type="ECO:0000313" key="4">
    <source>
        <dbReference type="Proteomes" id="UP001501436"/>
    </source>
</evidence>
<feature type="signal peptide" evidence="1">
    <location>
        <begin position="1"/>
        <end position="19"/>
    </location>
</feature>
<gene>
    <name evidence="3" type="ORF">GCM10023313_01630</name>
</gene>
<feature type="domain" description="Outer membrane protein beta-barrel" evidence="2">
    <location>
        <begin position="49"/>
        <end position="200"/>
    </location>
</feature>
<dbReference type="RefSeq" id="WP_345328932.1">
    <property type="nucleotide sequence ID" value="NZ_BAABJI010000001.1"/>
</dbReference>
<reference evidence="4" key="1">
    <citation type="journal article" date="2019" name="Int. J. Syst. Evol. Microbiol.">
        <title>The Global Catalogue of Microorganisms (GCM) 10K type strain sequencing project: providing services to taxonomists for standard genome sequencing and annotation.</title>
        <authorList>
            <consortium name="The Broad Institute Genomics Platform"/>
            <consortium name="The Broad Institute Genome Sequencing Center for Infectious Disease"/>
            <person name="Wu L."/>
            <person name="Ma J."/>
        </authorList>
    </citation>
    <scope>NUCLEOTIDE SEQUENCE [LARGE SCALE GENOMIC DNA]</scope>
    <source>
        <strain evidence="4">JCM 18283</strain>
    </source>
</reference>
<keyword evidence="1" id="KW-0732">Signal</keyword>
<feature type="chain" id="PRO_5047162566" description="Outer membrane protein beta-barrel domain-containing protein" evidence="1">
    <location>
        <begin position="20"/>
        <end position="226"/>
    </location>
</feature>
<name>A0ABP9FRC2_9SPHI</name>
<keyword evidence="4" id="KW-1185">Reference proteome</keyword>
<evidence type="ECO:0000313" key="3">
    <source>
        <dbReference type="EMBL" id="GAA4902853.1"/>
    </source>
</evidence>
<evidence type="ECO:0000259" key="2">
    <source>
        <dbReference type="Pfam" id="PF13568"/>
    </source>
</evidence>